<evidence type="ECO:0008006" key="4">
    <source>
        <dbReference type="Google" id="ProtNLM"/>
    </source>
</evidence>
<keyword evidence="3" id="KW-1185">Reference proteome</keyword>
<dbReference type="Proteomes" id="UP001345013">
    <property type="component" value="Unassembled WGS sequence"/>
</dbReference>
<evidence type="ECO:0000256" key="1">
    <source>
        <dbReference type="SAM" id="Coils"/>
    </source>
</evidence>
<sequence>MDPLSIASCCVSLSGGVANLVYKVTHFALQVRSARKDMDAVVRELTSLKMSLMMLEDDNESRRISYPSEMKKQIHEILLNIDVITQQINDLLTRLSSGKLGRRISWAFHEQDETNKLRSSLESNKSALDMALTIGTISMLAQQKRKVANQGNDIAIVIQQTENISVMTTTIDRKIDNLVDLQKDTTQFDNIAIEVAQLRTQLTNVSKTNSSFAIQSQSYAEALLEPLKQMLADKVSSSDQRTESFKAKVLDFLSPGPPRLTPVSCPVEGENDGKVPADAALQSLHQEFAPTRKVWEDELQRERQNTKQLLKETPSLKEAADDVSSARLSKELWAIKEQCAALLKERDELKTSLARHAEDDLTEESTKDSQKQDGGLHELLAHKNERIQDLSAQLRLFQLESRSIHTRLRCRPVTNQVQEMEDTSELAKMKNVAICPFERAVVSHPKASFCGSSLFELMVSVMRSPELTEHGVVERCDLGLRITCYRPTNYQDNWYQPDLDHIDACRGRIVFRRANTSIKVRDLKQEIIERTKGVLLPSACSLFEFKLVLLMPGASRVILQQRDAVRCMLQHQSPVAPVRFSALTSGTELLSYAAAICREVIALWGYDQKALFMQFRSQILRGGGGLSRLQVSEGYLKSQERGSCIDPGNLLFKQVKVEVTF</sequence>
<gene>
    <name evidence="2" type="ORF">LTR24_002139</name>
</gene>
<name>A0ABR0KIP0_9EURO</name>
<feature type="coiled-coil region" evidence="1">
    <location>
        <begin position="339"/>
        <end position="400"/>
    </location>
</feature>
<keyword evidence="1" id="KW-0175">Coiled coil</keyword>
<evidence type="ECO:0000313" key="3">
    <source>
        <dbReference type="Proteomes" id="UP001345013"/>
    </source>
</evidence>
<reference evidence="2 3" key="1">
    <citation type="submission" date="2023-08" db="EMBL/GenBank/DDBJ databases">
        <title>Black Yeasts Isolated from many extreme environments.</title>
        <authorList>
            <person name="Coleine C."/>
            <person name="Stajich J.E."/>
            <person name="Selbmann L."/>
        </authorList>
    </citation>
    <scope>NUCLEOTIDE SEQUENCE [LARGE SCALE GENOMIC DNA]</scope>
    <source>
        <strain evidence="2 3">CCFEE 5885</strain>
    </source>
</reference>
<organism evidence="2 3">
    <name type="scientific">Lithohypha guttulata</name>
    <dbReference type="NCBI Taxonomy" id="1690604"/>
    <lineage>
        <taxon>Eukaryota</taxon>
        <taxon>Fungi</taxon>
        <taxon>Dikarya</taxon>
        <taxon>Ascomycota</taxon>
        <taxon>Pezizomycotina</taxon>
        <taxon>Eurotiomycetes</taxon>
        <taxon>Chaetothyriomycetidae</taxon>
        <taxon>Chaetothyriales</taxon>
        <taxon>Trichomeriaceae</taxon>
        <taxon>Lithohypha</taxon>
    </lineage>
</organism>
<evidence type="ECO:0000313" key="2">
    <source>
        <dbReference type="EMBL" id="KAK5097673.1"/>
    </source>
</evidence>
<dbReference type="EMBL" id="JAVRRG010000017">
    <property type="protein sequence ID" value="KAK5097673.1"/>
    <property type="molecule type" value="Genomic_DNA"/>
</dbReference>
<protein>
    <recommendedName>
        <fullName evidence="4">Fungal N-terminal domain-containing protein</fullName>
    </recommendedName>
</protein>
<accession>A0ABR0KIP0</accession>
<comment type="caution">
    <text evidence="2">The sequence shown here is derived from an EMBL/GenBank/DDBJ whole genome shotgun (WGS) entry which is preliminary data.</text>
</comment>
<proteinExistence type="predicted"/>